<dbReference type="InterPro" id="IPR009061">
    <property type="entry name" value="DNA-bd_dom_put_sf"/>
</dbReference>
<dbReference type="SUPFAM" id="SSF53335">
    <property type="entry name" value="S-adenosyl-L-methionine-dependent methyltransferases"/>
    <property type="match status" value="1"/>
</dbReference>
<evidence type="ECO:0000256" key="8">
    <source>
        <dbReference type="RuleBase" id="RU000416"/>
    </source>
</evidence>
<evidence type="ECO:0000256" key="2">
    <source>
        <dbReference type="ARBA" id="ARBA00022603"/>
    </source>
</evidence>
<dbReference type="Gene3D" id="1.10.1660.10">
    <property type="match status" value="1"/>
</dbReference>
<protein>
    <recommendedName>
        <fullName evidence="1">DNA (cytosine-5-)-methyltransferase</fullName>
        <ecNumber evidence="1">2.1.1.37</ecNumber>
    </recommendedName>
</protein>
<dbReference type="GO" id="GO:0032259">
    <property type="term" value="P:methylation"/>
    <property type="evidence" value="ECO:0007669"/>
    <property type="project" value="UniProtKB-KW"/>
</dbReference>
<dbReference type="InterPro" id="IPR000551">
    <property type="entry name" value="MerR-type_HTH_dom"/>
</dbReference>
<keyword evidence="11" id="KW-1185">Reference proteome</keyword>
<dbReference type="Gene3D" id="3.40.50.150">
    <property type="entry name" value="Vaccinia Virus protein VP39"/>
    <property type="match status" value="1"/>
</dbReference>
<dbReference type="Pfam" id="PF00376">
    <property type="entry name" value="MerR"/>
    <property type="match status" value="1"/>
</dbReference>
<evidence type="ECO:0000256" key="4">
    <source>
        <dbReference type="ARBA" id="ARBA00022691"/>
    </source>
</evidence>
<dbReference type="RefSeq" id="WP_162349377.1">
    <property type="nucleotide sequence ID" value="NZ_QOVG01000004.1"/>
</dbReference>
<dbReference type="NCBIfam" id="TIGR00675">
    <property type="entry name" value="dcm"/>
    <property type="match status" value="1"/>
</dbReference>
<accession>A0ABX0AE94</accession>
<keyword evidence="4 7" id="KW-0949">S-adenosyl-L-methionine</keyword>
<feature type="domain" description="HTH merR-type" evidence="9">
    <location>
        <begin position="16"/>
        <end position="53"/>
    </location>
</feature>
<dbReference type="Pfam" id="PF00145">
    <property type="entry name" value="DNA_methylase"/>
    <property type="match status" value="1"/>
</dbReference>
<evidence type="ECO:0000256" key="1">
    <source>
        <dbReference type="ARBA" id="ARBA00011975"/>
    </source>
</evidence>
<dbReference type="InterPro" id="IPR050390">
    <property type="entry name" value="C5-Methyltransferase"/>
</dbReference>
<dbReference type="Gene3D" id="3.90.120.10">
    <property type="entry name" value="DNA Methylase, subunit A, domain 2"/>
    <property type="match status" value="1"/>
</dbReference>
<dbReference type="Proteomes" id="UP001429354">
    <property type="component" value="Unassembled WGS sequence"/>
</dbReference>
<proteinExistence type="inferred from homology"/>
<dbReference type="PANTHER" id="PTHR10629:SF52">
    <property type="entry name" value="DNA (CYTOSINE-5)-METHYLTRANSFERASE 1"/>
    <property type="match status" value="1"/>
</dbReference>
<dbReference type="SUPFAM" id="SSF46955">
    <property type="entry name" value="Putative DNA-binding domain"/>
    <property type="match status" value="1"/>
</dbReference>
<name>A0ABX0AE94_9GAMM</name>
<comment type="caution">
    <text evidence="10">The sequence shown here is derived from an EMBL/GenBank/DDBJ whole genome shotgun (WGS) entry which is preliminary data.</text>
</comment>
<evidence type="ECO:0000313" key="10">
    <source>
        <dbReference type="EMBL" id="NDK38815.1"/>
    </source>
</evidence>
<evidence type="ECO:0000256" key="6">
    <source>
        <dbReference type="ARBA" id="ARBA00047422"/>
    </source>
</evidence>
<comment type="catalytic activity">
    <reaction evidence="6">
        <text>a 2'-deoxycytidine in DNA + S-adenosyl-L-methionine = a 5-methyl-2'-deoxycytidine in DNA + S-adenosyl-L-homocysteine + H(+)</text>
        <dbReference type="Rhea" id="RHEA:13681"/>
        <dbReference type="Rhea" id="RHEA-COMP:11369"/>
        <dbReference type="Rhea" id="RHEA-COMP:11370"/>
        <dbReference type="ChEBI" id="CHEBI:15378"/>
        <dbReference type="ChEBI" id="CHEBI:57856"/>
        <dbReference type="ChEBI" id="CHEBI:59789"/>
        <dbReference type="ChEBI" id="CHEBI:85452"/>
        <dbReference type="ChEBI" id="CHEBI:85454"/>
        <dbReference type="EC" id="2.1.1.37"/>
    </reaction>
</comment>
<evidence type="ECO:0000313" key="11">
    <source>
        <dbReference type="Proteomes" id="UP001429354"/>
    </source>
</evidence>
<reference evidence="10 11" key="1">
    <citation type="submission" date="2018-07" db="EMBL/GenBank/DDBJ databases">
        <title>Whole genome Sequencing of Pseudoxanthomonas gei KCTC 32298 (T).</title>
        <authorList>
            <person name="Kumar S."/>
            <person name="Bansal K."/>
            <person name="Kaur A."/>
            <person name="Patil P."/>
            <person name="Sharma S."/>
            <person name="Patil P.B."/>
        </authorList>
    </citation>
    <scope>NUCLEOTIDE SEQUENCE [LARGE SCALE GENOMIC DNA]</scope>
    <source>
        <strain evidence="10 11">KCTC 32298</strain>
    </source>
</reference>
<evidence type="ECO:0000256" key="5">
    <source>
        <dbReference type="ARBA" id="ARBA00022747"/>
    </source>
</evidence>
<dbReference type="EMBL" id="QOVG01000004">
    <property type="protein sequence ID" value="NDK38815.1"/>
    <property type="molecule type" value="Genomic_DNA"/>
</dbReference>
<gene>
    <name evidence="10" type="primary">dcm</name>
    <name evidence="10" type="ORF">DT603_08185</name>
</gene>
<keyword evidence="2 7" id="KW-0489">Methyltransferase</keyword>
<evidence type="ECO:0000259" key="9">
    <source>
        <dbReference type="Pfam" id="PF00376"/>
    </source>
</evidence>
<evidence type="ECO:0000256" key="7">
    <source>
        <dbReference type="PROSITE-ProRule" id="PRU01016"/>
    </source>
</evidence>
<organism evidence="10 11">
    <name type="scientific">Pseudoxanthomonas gei</name>
    <dbReference type="NCBI Taxonomy" id="1383030"/>
    <lineage>
        <taxon>Bacteria</taxon>
        <taxon>Pseudomonadati</taxon>
        <taxon>Pseudomonadota</taxon>
        <taxon>Gammaproteobacteria</taxon>
        <taxon>Lysobacterales</taxon>
        <taxon>Lysobacteraceae</taxon>
        <taxon>Pseudoxanthomonas</taxon>
    </lineage>
</organism>
<comment type="similarity">
    <text evidence="7 8">Belongs to the class I-like SAM-binding methyltransferase superfamily. C5-methyltransferase family.</text>
</comment>
<dbReference type="InterPro" id="IPR029063">
    <property type="entry name" value="SAM-dependent_MTases_sf"/>
</dbReference>
<keyword evidence="5" id="KW-0680">Restriction system</keyword>
<dbReference type="EC" id="2.1.1.37" evidence="1"/>
<keyword evidence="3 7" id="KW-0808">Transferase</keyword>
<dbReference type="PROSITE" id="PS51679">
    <property type="entry name" value="SAM_MT_C5"/>
    <property type="match status" value="1"/>
</dbReference>
<feature type="active site" evidence="7">
    <location>
        <position position="236"/>
    </location>
</feature>
<dbReference type="GO" id="GO:0003886">
    <property type="term" value="F:DNA (cytosine-5-)-methyltransferase activity"/>
    <property type="evidence" value="ECO:0007669"/>
    <property type="project" value="UniProtKB-EC"/>
</dbReference>
<dbReference type="PANTHER" id="PTHR10629">
    <property type="entry name" value="CYTOSINE-SPECIFIC METHYLTRANSFERASE"/>
    <property type="match status" value="1"/>
</dbReference>
<dbReference type="PRINTS" id="PR00105">
    <property type="entry name" value="C5METTRFRASE"/>
</dbReference>
<evidence type="ECO:0000256" key="3">
    <source>
        <dbReference type="ARBA" id="ARBA00022679"/>
    </source>
</evidence>
<sequence length="494" mass="54046">MIEARISQDKLGQAVRIGAAASILGVTAQTIRNWVAQGRLNAVRHPINGYRLFSLSEINKLVAASSVAPQVAVKGAGEEYVNPISYHWQAGKGIRTVLFPDGRPVVSQVESRRRVKDYGAQHYELDWLRSKRLPEPASLGRRVRVGDAFSGGGIFSLGVDEGLRAAGLVPVHAFGLDFDGDAIATFRHNFPTSVALHEDVIAIANGTVGAAETREEKAFLRSIGGGLDVLVAGPPCQGHSDLNNHTRREDPKNNLYFSTVRLSELLQPTFVIVENVPGVVHDRQGVVSRTSEALTRLGYEVSTSLVDLRRLGVPQARKRFVLVASRRGAFDIEQALAAQASEVRPVEWALADLQASYNEAVTYESSASHSAENRRRIDFLFENGLFELPNAERPPCHRDKTHSYVSVYGRMRWDKPAPTITGGFGSTGQGRFVHPLERRTLTPHEACRLQFVPDFFDFPTVTGRRAMQQIIGNAAPPKLSQAIVLGAALQGVLL</sequence>
<dbReference type="InterPro" id="IPR001525">
    <property type="entry name" value="C5_MeTfrase"/>
</dbReference>